<gene>
    <name evidence="1" type="ORF">BSTOLATCC_MIC20605</name>
</gene>
<protein>
    <submittedName>
        <fullName evidence="1">Uncharacterized protein</fullName>
    </submittedName>
</protein>
<reference evidence="1" key="1">
    <citation type="submission" date="2021-09" db="EMBL/GenBank/DDBJ databases">
        <authorList>
            <consortium name="AG Swart"/>
            <person name="Singh M."/>
            <person name="Singh A."/>
            <person name="Seah K."/>
            <person name="Emmerich C."/>
        </authorList>
    </citation>
    <scope>NUCLEOTIDE SEQUENCE</scope>
    <source>
        <strain evidence="1">ATCC30299</strain>
    </source>
</reference>
<dbReference type="EMBL" id="CAJZBQ010000020">
    <property type="protein sequence ID" value="CAG9318122.1"/>
    <property type="molecule type" value="Genomic_DNA"/>
</dbReference>
<keyword evidence="2" id="KW-1185">Reference proteome</keyword>
<accession>A0AAU9J3K1</accession>
<dbReference type="Proteomes" id="UP001162131">
    <property type="component" value="Unassembled WGS sequence"/>
</dbReference>
<organism evidence="1 2">
    <name type="scientific">Blepharisma stoltei</name>
    <dbReference type="NCBI Taxonomy" id="1481888"/>
    <lineage>
        <taxon>Eukaryota</taxon>
        <taxon>Sar</taxon>
        <taxon>Alveolata</taxon>
        <taxon>Ciliophora</taxon>
        <taxon>Postciliodesmatophora</taxon>
        <taxon>Heterotrichea</taxon>
        <taxon>Heterotrichida</taxon>
        <taxon>Blepharismidae</taxon>
        <taxon>Blepharisma</taxon>
    </lineage>
</organism>
<proteinExistence type="predicted"/>
<evidence type="ECO:0000313" key="1">
    <source>
        <dbReference type="EMBL" id="CAG9318122.1"/>
    </source>
</evidence>
<comment type="caution">
    <text evidence="1">The sequence shown here is derived from an EMBL/GenBank/DDBJ whole genome shotgun (WGS) entry which is preliminary data.</text>
</comment>
<evidence type="ECO:0000313" key="2">
    <source>
        <dbReference type="Proteomes" id="UP001162131"/>
    </source>
</evidence>
<dbReference type="AlphaFoldDB" id="A0AAU9J3K1"/>
<sequence length="171" mass="19577">MEKFGICQGQNCQNSSNVFCICTSISLCYLCLEDHLQDSPSNVHFLEVARAPYNAQSGEHTLDMILRRIYSDPISIRKIKSVPASVSDLLNYDMREINSLAEEAQLSQTGKYLLFDEINYLKIVTERVHLKDDPLTRLSLGFKIAGNKQLKDEKDMEIIDEDEMEHVLNNF</sequence>
<name>A0AAU9J3K1_9CILI</name>